<keyword evidence="1" id="KW-0472">Membrane</keyword>
<dbReference type="HOGENOM" id="CLU_3071685_0_0_1"/>
<keyword evidence="4" id="KW-1185">Reference proteome</keyword>
<gene>
    <name evidence="2" type="ordered locus">MTR_3g027290</name>
</gene>
<proteinExistence type="predicted"/>
<dbReference type="EnsemblPlants" id="AES69315">
    <property type="protein sequence ID" value="AES69315"/>
    <property type="gene ID" value="MTR_3g027290"/>
</dbReference>
<evidence type="ECO:0000256" key="1">
    <source>
        <dbReference type="SAM" id="Phobius"/>
    </source>
</evidence>
<protein>
    <submittedName>
        <fullName evidence="2">Transmembrane protein, putative</fullName>
    </submittedName>
</protein>
<accession>G7J1U3</accession>
<evidence type="ECO:0000313" key="4">
    <source>
        <dbReference type="Proteomes" id="UP000002051"/>
    </source>
</evidence>
<dbReference type="EMBL" id="CM001219">
    <property type="protein sequence ID" value="AES69315.1"/>
    <property type="molecule type" value="Genomic_DNA"/>
</dbReference>
<keyword evidence="1 2" id="KW-0812">Transmembrane</keyword>
<dbReference type="Proteomes" id="UP000002051">
    <property type="component" value="Chromosome 3"/>
</dbReference>
<reference evidence="2 4" key="1">
    <citation type="journal article" date="2011" name="Nature">
        <title>The Medicago genome provides insight into the evolution of rhizobial symbioses.</title>
        <authorList>
            <person name="Young N.D."/>
            <person name="Debelle F."/>
            <person name="Oldroyd G.E."/>
            <person name="Geurts R."/>
            <person name="Cannon S.B."/>
            <person name="Udvardi M.K."/>
            <person name="Benedito V.A."/>
            <person name="Mayer K.F."/>
            <person name="Gouzy J."/>
            <person name="Schoof H."/>
            <person name="Van de Peer Y."/>
            <person name="Proost S."/>
            <person name="Cook D.R."/>
            <person name="Meyers B.C."/>
            <person name="Spannagl M."/>
            <person name="Cheung F."/>
            <person name="De Mita S."/>
            <person name="Krishnakumar V."/>
            <person name="Gundlach H."/>
            <person name="Zhou S."/>
            <person name="Mudge J."/>
            <person name="Bharti A.K."/>
            <person name="Murray J.D."/>
            <person name="Naoumkina M.A."/>
            <person name="Rosen B."/>
            <person name="Silverstein K.A."/>
            <person name="Tang H."/>
            <person name="Rombauts S."/>
            <person name="Zhao P.X."/>
            <person name="Zhou P."/>
            <person name="Barbe V."/>
            <person name="Bardou P."/>
            <person name="Bechner M."/>
            <person name="Bellec A."/>
            <person name="Berger A."/>
            <person name="Berges H."/>
            <person name="Bidwell S."/>
            <person name="Bisseling T."/>
            <person name="Choisne N."/>
            <person name="Couloux A."/>
            <person name="Denny R."/>
            <person name="Deshpande S."/>
            <person name="Dai X."/>
            <person name="Doyle J.J."/>
            <person name="Dudez A.M."/>
            <person name="Farmer A.D."/>
            <person name="Fouteau S."/>
            <person name="Franken C."/>
            <person name="Gibelin C."/>
            <person name="Gish J."/>
            <person name="Goldstein S."/>
            <person name="Gonzalez A.J."/>
            <person name="Green P.J."/>
            <person name="Hallab A."/>
            <person name="Hartog M."/>
            <person name="Hua A."/>
            <person name="Humphray S.J."/>
            <person name="Jeong D.H."/>
            <person name="Jing Y."/>
            <person name="Jocker A."/>
            <person name="Kenton S.M."/>
            <person name="Kim D.J."/>
            <person name="Klee K."/>
            <person name="Lai H."/>
            <person name="Lang C."/>
            <person name="Lin S."/>
            <person name="Macmil S.L."/>
            <person name="Magdelenat G."/>
            <person name="Matthews L."/>
            <person name="McCorrison J."/>
            <person name="Monaghan E.L."/>
            <person name="Mun J.H."/>
            <person name="Najar F.Z."/>
            <person name="Nicholson C."/>
            <person name="Noirot C."/>
            <person name="O'Bleness M."/>
            <person name="Paule C.R."/>
            <person name="Poulain J."/>
            <person name="Prion F."/>
            <person name="Qin B."/>
            <person name="Qu C."/>
            <person name="Retzel E.F."/>
            <person name="Riddle C."/>
            <person name="Sallet E."/>
            <person name="Samain S."/>
            <person name="Samson N."/>
            <person name="Sanders I."/>
            <person name="Saurat O."/>
            <person name="Scarpelli C."/>
            <person name="Schiex T."/>
            <person name="Segurens B."/>
            <person name="Severin A.J."/>
            <person name="Sherrier D.J."/>
            <person name="Shi R."/>
            <person name="Sims S."/>
            <person name="Singer S.R."/>
            <person name="Sinharoy S."/>
            <person name="Sterck L."/>
            <person name="Viollet A."/>
            <person name="Wang B.B."/>
            <person name="Wang K."/>
            <person name="Wang M."/>
            <person name="Wang X."/>
            <person name="Warfsmann J."/>
            <person name="Weissenbach J."/>
            <person name="White D.D."/>
            <person name="White J.D."/>
            <person name="Wiley G.B."/>
            <person name="Wincker P."/>
            <person name="Xing Y."/>
            <person name="Yang L."/>
            <person name="Yao Z."/>
            <person name="Ying F."/>
            <person name="Zhai J."/>
            <person name="Zhou L."/>
            <person name="Zuber A."/>
            <person name="Denarie J."/>
            <person name="Dixon R.A."/>
            <person name="May G.D."/>
            <person name="Schwartz D.C."/>
            <person name="Rogers J."/>
            <person name="Quetier F."/>
            <person name="Town C.D."/>
            <person name="Roe B.A."/>
        </authorList>
    </citation>
    <scope>NUCLEOTIDE SEQUENCE [LARGE SCALE GENOMIC DNA]</scope>
    <source>
        <strain evidence="2">A17</strain>
        <strain evidence="3 4">cv. Jemalong A17</strain>
    </source>
</reference>
<evidence type="ECO:0000313" key="2">
    <source>
        <dbReference type="EMBL" id="AES69315.1"/>
    </source>
</evidence>
<organism evidence="2 4">
    <name type="scientific">Medicago truncatula</name>
    <name type="common">Barrel medic</name>
    <name type="synonym">Medicago tribuloides</name>
    <dbReference type="NCBI Taxonomy" id="3880"/>
    <lineage>
        <taxon>Eukaryota</taxon>
        <taxon>Viridiplantae</taxon>
        <taxon>Streptophyta</taxon>
        <taxon>Embryophyta</taxon>
        <taxon>Tracheophyta</taxon>
        <taxon>Spermatophyta</taxon>
        <taxon>Magnoliopsida</taxon>
        <taxon>eudicotyledons</taxon>
        <taxon>Gunneridae</taxon>
        <taxon>Pentapetalae</taxon>
        <taxon>rosids</taxon>
        <taxon>fabids</taxon>
        <taxon>Fabales</taxon>
        <taxon>Fabaceae</taxon>
        <taxon>Papilionoideae</taxon>
        <taxon>50 kb inversion clade</taxon>
        <taxon>NPAAA clade</taxon>
        <taxon>Hologalegina</taxon>
        <taxon>IRL clade</taxon>
        <taxon>Trifolieae</taxon>
        <taxon>Medicago</taxon>
    </lineage>
</organism>
<reference evidence="3" key="3">
    <citation type="submission" date="2015-04" db="UniProtKB">
        <authorList>
            <consortium name="EnsemblPlants"/>
        </authorList>
    </citation>
    <scope>IDENTIFICATION</scope>
    <source>
        <strain evidence="3">cv. Jemalong A17</strain>
    </source>
</reference>
<keyword evidence="1" id="KW-1133">Transmembrane helix</keyword>
<name>G7J1U3_MEDTR</name>
<reference evidence="2 4" key="2">
    <citation type="journal article" date="2014" name="BMC Genomics">
        <title>An improved genome release (version Mt4.0) for the model legume Medicago truncatula.</title>
        <authorList>
            <person name="Tang H."/>
            <person name="Krishnakumar V."/>
            <person name="Bidwell S."/>
            <person name="Rosen B."/>
            <person name="Chan A."/>
            <person name="Zhou S."/>
            <person name="Gentzbittel L."/>
            <person name="Childs K.L."/>
            <person name="Yandell M."/>
            <person name="Gundlach H."/>
            <person name="Mayer K.F."/>
            <person name="Schwartz D.C."/>
            <person name="Town C.D."/>
        </authorList>
    </citation>
    <scope>GENOME REANNOTATION</scope>
    <source>
        <strain evidence="3 4">cv. Jemalong A17</strain>
    </source>
</reference>
<sequence>MQVPGDSGGRFSLCVVMMDNFILFLLSIFKISTINYGTSNYAFNSKSNAYNIL</sequence>
<feature type="transmembrane region" description="Helical" evidence="1">
    <location>
        <begin position="12"/>
        <end position="31"/>
    </location>
</feature>
<dbReference type="PaxDb" id="3880-AES69315"/>
<evidence type="ECO:0000313" key="3">
    <source>
        <dbReference type="EnsemblPlants" id="AES69315"/>
    </source>
</evidence>
<dbReference type="AlphaFoldDB" id="G7J1U3"/>